<proteinExistence type="predicted"/>
<sequence>MLILNFILIFILPLIAIGLIIWRFYLEPKITMFDDHKRVKNFRSMDQVFPSKIIRCATQPYIFQESFCDLNTSYQFQGETRTIVDFLQRTGNTGILILKDDFIIYEKYSQGYTKFDKKTSWSVAKGFISALIGIALNEGYIQNLDDPITKYMPELKESGYNNVPIKHILQMSSGIKFSEAYKDKNSDIQQLLYKLFLYMQPIEKVILNYPSKFPSGDYFEYVSLNTQILGLLLRRVTEQDLVSYLEKKLWQPMGAESDAYWLTDNYGTEVTFCGMNCTLRDYAKFGLVYLHNGYFNGQQIIPKSWVKESTIPDSSHLQPGTTDERYLKWGYQHHWWIPEGSKGDYCATGAWGQYIYINPEKNFVVVKTGSSNSILKTIDDVETVALFRAIADELD</sequence>
<gene>
    <name evidence="3" type="ordered locus">Tery_1472</name>
</gene>
<keyword evidence="1" id="KW-1133">Transmembrane helix</keyword>
<protein>
    <submittedName>
        <fullName evidence="3">Beta-lactamase</fullName>
    </submittedName>
</protein>
<dbReference type="HOGENOM" id="CLU_030169_0_2_3"/>
<keyword evidence="1" id="KW-0472">Membrane</keyword>
<dbReference type="SUPFAM" id="SSF56601">
    <property type="entry name" value="beta-lactamase/transpeptidase-like"/>
    <property type="match status" value="1"/>
</dbReference>
<evidence type="ECO:0000256" key="1">
    <source>
        <dbReference type="SAM" id="Phobius"/>
    </source>
</evidence>
<dbReference type="EMBL" id="CP000393">
    <property type="protein sequence ID" value="ABG50762.1"/>
    <property type="molecule type" value="Genomic_DNA"/>
</dbReference>
<feature type="transmembrane region" description="Helical" evidence="1">
    <location>
        <begin position="6"/>
        <end position="26"/>
    </location>
</feature>
<dbReference type="InterPro" id="IPR001466">
    <property type="entry name" value="Beta-lactam-related"/>
</dbReference>
<dbReference type="OrthoDB" id="9773047at2"/>
<dbReference type="RefSeq" id="WP_011611139.1">
    <property type="nucleotide sequence ID" value="NC_008312.1"/>
</dbReference>
<dbReference type="InterPro" id="IPR012338">
    <property type="entry name" value="Beta-lactam/transpept-like"/>
</dbReference>
<dbReference type="PANTHER" id="PTHR43283">
    <property type="entry name" value="BETA-LACTAMASE-RELATED"/>
    <property type="match status" value="1"/>
</dbReference>
<evidence type="ECO:0000259" key="2">
    <source>
        <dbReference type="Pfam" id="PF00144"/>
    </source>
</evidence>
<organism evidence="3">
    <name type="scientific">Trichodesmium erythraeum (strain IMS101)</name>
    <dbReference type="NCBI Taxonomy" id="203124"/>
    <lineage>
        <taxon>Bacteria</taxon>
        <taxon>Bacillati</taxon>
        <taxon>Cyanobacteriota</taxon>
        <taxon>Cyanophyceae</taxon>
        <taxon>Oscillatoriophycideae</taxon>
        <taxon>Oscillatoriales</taxon>
        <taxon>Microcoleaceae</taxon>
        <taxon>Trichodesmium</taxon>
    </lineage>
</organism>
<dbReference type="PANTHER" id="PTHR43283:SF14">
    <property type="entry name" value="BLL8153 PROTEIN"/>
    <property type="match status" value="1"/>
</dbReference>
<feature type="domain" description="Beta-lactamase-related" evidence="2">
    <location>
        <begin position="119"/>
        <end position="366"/>
    </location>
</feature>
<dbReference type="AlphaFoldDB" id="Q115R2"/>
<dbReference type="eggNOG" id="COG1680">
    <property type="taxonomic scope" value="Bacteria"/>
</dbReference>
<dbReference type="Gene3D" id="3.40.710.10">
    <property type="entry name" value="DD-peptidase/beta-lactamase superfamily"/>
    <property type="match status" value="1"/>
</dbReference>
<dbReference type="Pfam" id="PF00144">
    <property type="entry name" value="Beta-lactamase"/>
    <property type="match status" value="1"/>
</dbReference>
<evidence type="ECO:0000313" key="3">
    <source>
        <dbReference type="EMBL" id="ABG50762.1"/>
    </source>
</evidence>
<accession>Q115R2</accession>
<name>Q115R2_TRIEI</name>
<dbReference type="InterPro" id="IPR050789">
    <property type="entry name" value="Diverse_Enzym_Activities"/>
</dbReference>
<dbReference type="KEGG" id="ter:Tery_1472"/>
<reference evidence="3" key="1">
    <citation type="submission" date="2006-06" db="EMBL/GenBank/DDBJ databases">
        <title>Complete sequence of Trichodesmium erythraeum IMS101.</title>
        <authorList>
            <consortium name="US DOE Joint Genome Institute"/>
            <person name="Copeland A."/>
            <person name="Lucas S."/>
            <person name="Lapidus A."/>
            <person name="Barry K."/>
            <person name="Detter J.C."/>
            <person name="Glavina del Rio T."/>
            <person name="Hammon N."/>
            <person name="Israni S."/>
            <person name="Dalin E."/>
            <person name="Tice H."/>
            <person name="Pitluck S."/>
            <person name="Kiss H."/>
            <person name="Munk A.C."/>
            <person name="Brettin T."/>
            <person name="Bruce D."/>
            <person name="Han C."/>
            <person name="Tapia R."/>
            <person name="Gilna P."/>
            <person name="Schmutz J."/>
            <person name="Larimer F."/>
            <person name="Land M."/>
            <person name="Hauser L."/>
            <person name="Kyrpides N."/>
            <person name="Kim E."/>
            <person name="Richardson P."/>
        </authorList>
    </citation>
    <scope>NUCLEOTIDE SEQUENCE [LARGE SCALE GENOMIC DNA]</scope>
    <source>
        <strain evidence="3">IMS101</strain>
    </source>
</reference>
<keyword evidence="1" id="KW-0812">Transmembrane</keyword>